<name>A0A9W9FDP5_9EURO</name>
<evidence type="ECO:0000313" key="2">
    <source>
        <dbReference type="Proteomes" id="UP001149074"/>
    </source>
</evidence>
<keyword evidence="2" id="KW-1185">Reference proteome</keyword>
<reference evidence="1" key="1">
    <citation type="submission" date="2022-11" db="EMBL/GenBank/DDBJ databases">
        <authorList>
            <person name="Petersen C."/>
        </authorList>
    </citation>
    <scope>NUCLEOTIDE SEQUENCE</scope>
    <source>
        <strain evidence="1">IBT 30761</strain>
    </source>
</reference>
<accession>A0A9W9FDP5</accession>
<protein>
    <submittedName>
        <fullName evidence="1">Uncharacterized protein</fullName>
    </submittedName>
</protein>
<organism evidence="1 2">
    <name type="scientific">Penicillium argentinense</name>
    <dbReference type="NCBI Taxonomy" id="1131581"/>
    <lineage>
        <taxon>Eukaryota</taxon>
        <taxon>Fungi</taxon>
        <taxon>Dikarya</taxon>
        <taxon>Ascomycota</taxon>
        <taxon>Pezizomycotina</taxon>
        <taxon>Eurotiomycetes</taxon>
        <taxon>Eurotiomycetidae</taxon>
        <taxon>Eurotiales</taxon>
        <taxon>Aspergillaceae</taxon>
        <taxon>Penicillium</taxon>
    </lineage>
</organism>
<evidence type="ECO:0000313" key="1">
    <source>
        <dbReference type="EMBL" id="KAJ5098318.1"/>
    </source>
</evidence>
<dbReference type="Proteomes" id="UP001149074">
    <property type="component" value="Unassembled WGS sequence"/>
</dbReference>
<gene>
    <name evidence="1" type="ORF">N7532_005319</name>
</gene>
<dbReference type="OrthoDB" id="5421702at2759"/>
<dbReference type="GeneID" id="81356792"/>
<reference evidence="1" key="2">
    <citation type="journal article" date="2023" name="IMA Fungus">
        <title>Comparative genomic study of the Penicillium genus elucidates a diverse pangenome and 15 lateral gene transfer events.</title>
        <authorList>
            <person name="Petersen C."/>
            <person name="Sorensen T."/>
            <person name="Nielsen M.R."/>
            <person name="Sondergaard T.E."/>
            <person name="Sorensen J.L."/>
            <person name="Fitzpatrick D.A."/>
            <person name="Frisvad J.C."/>
            <person name="Nielsen K.L."/>
        </authorList>
    </citation>
    <scope>NUCLEOTIDE SEQUENCE</scope>
    <source>
        <strain evidence="1">IBT 30761</strain>
    </source>
</reference>
<dbReference type="RefSeq" id="XP_056473972.1">
    <property type="nucleotide sequence ID" value="XM_056617813.1"/>
</dbReference>
<comment type="caution">
    <text evidence="1">The sequence shown here is derived from an EMBL/GenBank/DDBJ whole genome shotgun (WGS) entry which is preliminary data.</text>
</comment>
<dbReference type="AlphaFoldDB" id="A0A9W9FDP5"/>
<sequence>MSFELNIDFDPGCEIHNTLNLGDPDKDFIREYDQEQHLPAELSFANDGHGRDHAQCELSDSSGEFHSESDREEYWEYLAGLKFDSEWDSIESEFHRRRCLVRNDNGIHHFNFFGMGIYTHSLTLPEESLAILMAQPKVPKATSNLRVQSIMNRADRYVDPVILHLDGPNRDDLIRLLTSEEGSSLEQAMKGHVFKYYTSHGTWSLEFSNSPADRQARANLANCLTEGIHIDDGSLHNYIANLGIGNGFYSSSHLMSWKQWFANCRGLTAKGITNQRSRKKVDWRPKRSPLNQVMNIAAEGPSFDEDRVNERLARILNNLENRPGNMRPSRRNAIASVDWPRGTKSDSYYSFSHRRPPSNDKQSTSLKAAPKIALKSLLCCLRCG</sequence>
<dbReference type="EMBL" id="JAPQKI010000005">
    <property type="protein sequence ID" value="KAJ5098318.1"/>
    <property type="molecule type" value="Genomic_DNA"/>
</dbReference>
<proteinExistence type="predicted"/>